<evidence type="ECO:0000313" key="2">
    <source>
        <dbReference type="Proteomes" id="UP000824998"/>
    </source>
</evidence>
<gene>
    <name evidence="1" type="ORF">BJ875DRAFT_451638</name>
</gene>
<name>A0A9P8C994_9HELO</name>
<dbReference type="Proteomes" id="UP000824998">
    <property type="component" value="Unassembled WGS sequence"/>
</dbReference>
<protein>
    <submittedName>
        <fullName evidence="1">UPF0157 protein YqkA</fullName>
    </submittedName>
</protein>
<dbReference type="Gene3D" id="3.30.460.10">
    <property type="entry name" value="Beta Polymerase, domain 2"/>
    <property type="match status" value="1"/>
</dbReference>
<dbReference type="OrthoDB" id="630895at2759"/>
<dbReference type="InterPro" id="IPR007344">
    <property type="entry name" value="GrpB/CoaE"/>
</dbReference>
<dbReference type="SUPFAM" id="SSF81301">
    <property type="entry name" value="Nucleotidyltransferase"/>
    <property type="match status" value="1"/>
</dbReference>
<keyword evidence="2" id="KW-1185">Reference proteome</keyword>
<dbReference type="EMBL" id="MU251373">
    <property type="protein sequence ID" value="KAG9238197.1"/>
    <property type="molecule type" value="Genomic_DNA"/>
</dbReference>
<evidence type="ECO:0000313" key="1">
    <source>
        <dbReference type="EMBL" id="KAG9238197.1"/>
    </source>
</evidence>
<dbReference type="InterPro" id="IPR043519">
    <property type="entry name" value="NT_sf"/>
</dbReference>
<reference evidence="1" key="1">
    <citation type="journal article" date="2021" name="IMA Fungus">
        <title>Genomic characterization of three marine fungi, including Emericellopsis atlantica sp. nov. with signatures of a generalist lifestyle and marine biomass degradation.</title>
        <authorList>
            <person name="Hagestad O.C."/>
            <person name="Hou L."/>
            <person name="Andersen J.H."/>
            <person name="Hansen E.H."/>
            <person name="Altermark B."/>
            <person name="Li C."/>
            <person name="Kuhnert E."/>
            <person name="Cox R.J."/>
            <person name="Crous P.W."/>
            <person name="Spatafora J.W."/>
            <person name="Lail K."/>
            <person name="Amirebrahimi M."/>
            <person name="Lipzen A."/>
            <person name="Pangilinan J."/>
            <person name="Andreopoulos W."/>
            <person name="Hayes R.D."/>
            <person name="Ng V."/>
            <person name="Grigoriev I.V."/>
            <person name="Jackson S.A."/>
            <person name="Sutton T.D.S."/>
            <person name="Dobson A.D.W."/>
            <person name="Rama T."/>
        </authorList>
    </citation>
    <scope>NUCLEOTIDE SEQUENCE</scope>
    <source>
        <strain evidence="1">TRa018bII</strain>
    </source>
</reference>
<proteinExistence type="predicted"/>
<sequence>MSVVVEPHSPIWSTHFSTVKFQLENILRDAPVISIDHVGSTSIPGLPAKPVLDIDIIVSEASLPLARAALIAGGYTDLGDLGIAHRYAFREPGRSVRDTALGTHEDVKSEGIGMRMNTYVVLEGCLQLRNHLDVKRVLLEDEGLRREYGDTKLGLAAKDVHIEEYLHGKNEVVLKILRRAGWTDEELGVVKGENV</sequence>
<dbReference type="AlphaFoldDB" id="A0A9P8C994"/>
<dbReference type="Pfam" id="PF04229">
    <property type="entry name" value="GrpB"/>
    <property type="match status" value="1"/>
</dbReference>
<comment type="caution">
    <text evidence="1">The sequence shown here is derived from an EMBL/GenBank/DDBJ whole genome shotgun (WGS) entry which is preliminary data.</text>
</comment>
<organism evidence="1 2">
    <name type="scientific">Amylocarpus encephaloides</name>
    <dbReference type="NCBI Taxonomy" id="45428"/>
    <lineage>
        <taxon>Eukaryota</taxon>
        <taxon>Fungi</taxon>
        <taxon>Dikarya</taxon>
        <taxon>Ascomycota</taxon>
        <taxon>Pezizomycotina</taxon>
        <taxon>Leotiomycetes</taxon>
        <taxon>Helotiales</taxon>
        <taxon>Helotiales incertae sedis</taxon>
        <taxon>Amylocarpus</taxon>
    </lineage>
</organism>
<accession>A0A9P8C994</accession>
<dbReference type="PANTHER" id="PTHR34822">
    <property type="entry name" value="GRPB DOMAIN PROTEIN (AFU_ORTHOLOGUE AFUA_1G01530)"/>
    <property type="match status" value="1"/>
</dbReference>
<dbReference type="PANTHER" id="PTHR34822:SF1">
    <property type="entry name" value="GRPB FAMILY PROTEIN"/>
    <property type="match status" value="1"/>
</dbReference>